<feature type="compositionally biased region" description="Polar residues" evidence="1">
    <location>
        <begin position="292"/>
        <end position="302"/>
    </location>
</feature>
<evidence type="ECO:0000256" key="1">
    <source>
        <dbReference type="SAM" id="MobiDB-lite"/>
    </source>
</evidence>
<dbReference type="AlphaFoldDB" id="A0A0G4L9Q6"/>
<dbReference type="Proteomes" id="UP000045706">
    <property type="component" value="Unassembled WGS sequence"/>
</dbReference>
<evidence type="ECO:0000313" key="3">
    <source>
        <dbReference type="Proteomes" id="UP000045706"/>
    </source>
</evidence>
<feature type="compositionally biased region" description="Basic and acidic residues" evidence="1">
    <location>
        <begin position="306"/>
        <end position="316"/>
    </location>
</feature>
<accession>A0A0G4L9Q6</accession>
<name>A0A0G4L9Q6_VERLO</name>
<evidence type="ECO:0000313" key="2">
    <source>
        <dbReference type="EMBL" id="CRK18704.1"/>
    </source>
</evidence>
<reference evidence="3" key="1">
    <citation type="submission" date="2015-05" db="EMBL/GenBank/DDBJ databases">
        <authorList>
            <person name="Fogelqvist Johan"/>
        </authorList>
    </citation>
    <scope>NUCLEOTIDE SEQUENCE [LARGE SCALE GENOMIC DNA]</scope>
</reference>
<protein>
    <submittedName>
        <fullName evidence="2">Uncharacterized protein</fullName>
    </submittedName>
</protein>
<dbReference type="EMBL" id="CVQI01009224">
    <property type="protein sequence ID" value="CRK18704.1"/>
    <property type="molecule type" value="Genomic_DNA"/>
</dbReference>
<organism evidence="2 3">
    <name type="scientific">Verticillium longisporum</name>
    <name type="common">Verticillium dahliae var. longisporum</name>
    <dbReference type="NCBI Taxonomy" id="100787"/>
    <lineage>
        <taxon>Eukaryota</taxon>
        <taxon>Fungi</taxon>
        <taxon>Dikarya</taxon>
        <taxon>Ascomycota</taxon>
        <taxon>Pezizomycotina</taxon>
        <taxon>Sordariomycetes</taxon>
        <taxon>Hypocreomycetidae</taxon>
        <taxon>Glomerellales</taxon>
        <taxon>Plectosphaerellaceae</taxon>
        <taxon>Verticillium</taxon>
    </lineage>
</organism>
<sequence length="598" mass="67282">MSVIRSRTSLPSGTNWPPNSIKTLHFFTSATPLLNSTRDFLGYADMIWQQSWPFRFNPAGTEIQPQMFFASSDRSCAPYEFGSAKWQNQNKTLRAGKRHDEYVKALKDQHMPLFLLSPKLVESFGDVVKCGVDFARIAVGRMMDILQIRQGMLDPLTLPDGQICHPGDGIPPIEVCRVELGMRADRRPVMRAVLSSLHENMMTPAMSKMAQHTGRGSVTGSSGMMIHPGMYRRAMLIGTDVRNQILTHPSVRCMKLLGDMEAMYNVMKPDGMHSDKSKKTVTTADVELGQPIESQGLLTSSQARKRAAEAEKRRPETAAGVAEMKRVALNDHTGGLHLYFYHTRPTDEFSFPSDRLEIMRYVVNKSPKYAFTLGMALRCQKTNERLLVIVNNTPGHANDQRRLDKALSSKSPHKISRARMPSIEKTGWVVACGALVSCSLSGPSLVVQSFLPCPVRPSSSSPSLLVRSITHYPVHRLVLIFQSVSEDKKDFPLLARLFDRWIEYQQLRKVANIIAAQAPIDRRIEGEQLTLCAFEIMATYLGQRCNRYPRKGAEWYEYDGQKMTDLGEFYSAIARTTILNPDLFSNMTPQFIRELAVS</sequence>
<feature type="region of interest" description="Disordered" evidence="1">
    <location>
        <begin position="290"/>
        <end position="319"/>
    </location>
</feature>
<gene>
    <name evidence="2" type="ORF">BN1723_011668</name>
</gene>
<proteinExistence type="predicted"/>